<gene>
    <name evidence="2" type="ORF">LOC68_26855</name>
</gene>
<dbReference type="RefSeq" id="WP_230224886.1">
    <property type="nucleotide sequence ID" value="NZ_JAJKFT010000010.1"/>
</dbReference>
<dbReference type="AlphaFoldDB" id="A0A9X1MUU8"/>
<keyword evidence="3" id="KW-1185">Reference proteome</keyword>
<reference evidence="2" key="1">
    <citation type="submission" date="2021-11" db="EMBL/GenBank/DDBJ databases">
        <title>Genome sequence.</title>
        <authorList>
            <person name="Sun Q."/>
        </authorList>
    </citation>
    <scope>NUCLEOTIDE SEQUENCE</scope>
    <source>
        <strain evidence="2">JC732</strain>
    </source>
</reference>
<feature type="region of interest" description="Disordered" evidence="1">
    <location>
        <begin position="84"/>
        <end position="107"/>
    </location>
</feature>
<protein>
    <submittedName>
        <fullName evidence="2">Uncharacterized protein</fullName>
    </submittedName>
</protein>
<comment type="caution">
    <text evidence="2">The sequence shown here is derived from an EMBL/GenBank/DDBJ whole genome shotgun (WGS) entry which is preliminary data.</text>
</comment>
<dbReference type="EMBL" id="JAJKFT010000010">
    <property type="protein sequence ID" value="MCC9632029.1"/>
    <property type="molecule type" value="Genomic_DNA"/>
</dbReference>
<proteinExistence type="predicted"/>
<dbReference type="Proteomes" id="UP001139103">
    <property type="component" value="Unassembled WGS sequence"/>
</dbReference>
<name>A0A9X1MUU8_9BACT</name>
<accession>A0A9X1MUU8</accession>
<sequence>MSQGEYGKKLVSSLGIAFLVTLAACIALLRNCFAAVATQVHRSYPGRVVDGLIGLACVPSVGIIFVEVPATLAYRLGQASSDTLRQAKDAQNSSPMPEQGSKSSERT</sequence>
<organism evidence="2 3">
    <name type="scientific">Blastopirellula sediminis</name>
    <dbReference type="NCBI Taxonomy" id="2894196"/>
    <lineage>
        <taxon>Bacteria</taxon>
        <taxon>Pseudomonadati</taxon>
        <taxon>Planctomycetota</taxon>
        <taxon>Planctomycetia</taxon>
        <taxon>Pirellulales</taxon>
        <taxon>Pirellulaceae</taxon>
        <taxon>Blastopirellula</taxon>
    </lineage>
</organism>
<evidence type="ECO:0000256" key="1">
    <source>
        <dbReference type="SAM" id="MobiDB-lite"/>
    </source>
</evidence>
<evidence type="ECO:0000313" key="3">
    <source>
        <dbReference type="Proteomes" id="UP001139103"/>
    </source>
</evidence>
<evidence type="ECO:0000313" key="2">
    <source>
        <dbReference type="EMBL" id="MCC9632029.1"/>
    </source>
</evidence>